<evidence type="ECO:0008006" key="5">
    <source>
        <dbReference type="Google" id="ProtNLM"/>
    </source>
</evidence>
<dbReference type="Proteomes" id="UP001500731">
    <property type="component" value="Unassembled WGS sequence"/>
</dbReference>
<feature type="compositionally biased region" description="Pro residues" evidence="1">
    <location>
        <begin position="35"/>
        <end position="49"/>
    </location>
</feature>
<feature type="transmembrane region" description="Helical" evidence="2">
    <location>
        <begin position="172"/>
        <end position="201"/>
    </location>
</feature>
<keyword evidence="2" id="KW-0472">Membrane</keyword>
<evidence type="ECO:0000256" key="1">
    <source>
        <dbReference type="SAM" id="MobiDB-lite"/>
    </source>
</evidence>
<name>A0ABP8NZ00_9MICO</name>
<feature type="transmembrane region" description="Helical" evidence="2">
    <location>
        <begin position="136"/>
        <end position="160"/>
    </location>
</feature>
<keyword evidence="2" id="KW-0812">Transmembrane</keyword>
<accession>A0ABP8NZ00</accession>
<dbReference type="RefSeq" id="WP_345183075.1">
    <property type="nucleotide sequence ID" value="NZ_BAABGP010000003.1"/>
</dbReference>
<feature type="compositionally biased region" description="Pro residues" evidence="1">
    <location>
        <begin position="1"/>
        <end position="28"/>
    </location>
</feature>
<comment type="caution">
    <text evidence="3">The sequence shown here is derived from an EMBL/GenBank/DDBJ whole genome shotgun (WGS) entry which is preliminary data.</text>
</comment>
<protein>
    <recommendedName>
        <fullName evidence="5">DUF4064 domain-containing protein</fullName>
    </recommendedName>
</protein>
<reference evidence="4" key="1">
    <citation type="journal article" date="2019" name="Int. J. Syst. Evol. Microbiol.">
        <title>The Global Catalogue of Microorganisms (GCM) 10K type strain sequencing project: providing services to taxonomists for standard genome sequencing and annotation.</title>
        <authorList>
            <consortium name="The Broad Institute Genomics Platform"/>
            <consortium name="The Broad Institute Genome Sequencing Center for Infectious Disease"/>
            <person name="Wu L."/>
            <person name="Ma J."/>
        </authorList>
    </citation>
    <scope>NUCLEOTIDE SEQUENCE [LARGE SCALE GENOMIC DNA]</scope>
    <source>
        <strain evidence="4">JCM 17839</strain>
    </source>
</reference>
<feature type="transmembrane region" description="Helical" evidence="2">
    <location>
        <begin position="86"/>
        <end position="110"/>
    </location>
</feature>
<organism evidence="3 4">
    <name type="scientific">Microbacterium panaciterrae</name>
    <dbReference type="NCBI Taxonomy" id="985759"/>
    <lineage>
        <taxon>Bacteria</taxon>
        <taxon>Bacillati</taxon>
        <taxon>Actinomycetota</taxon>
        <taxon>Actinomycetes</taxon>
        <taxon>Micrococcales</taxon>
        <taxon>Microbacteriaceae</taxon>
        <taxon>Microbacterium</taxon>
    </lineage>
</organism>
<keyword evidence="2" id="KW-1133">Transmembrane helix</keyword>
<evidence type="ECO:0000256" key="2">
    <source>
        <dbReference type="SAM" id="Phobius"/>
    </source>
</evidence>
<dbReference type="EMBL" id="BAABGP010000003">
    <property type="protein sequence ID" value="GAA4477471.1"/>
    <property type="molecule type" value="Genomic_DNA"/>
</dbReference>
<gene>
    <name evidence="3" type="ORF">GCM10023171_00130</name>
</gene>
<proteinExistence type="predicted"/>
<evidence type="ECO:0000313" key="3">
    <source>
        <dbReference type="EMBL" id="GAA4477471.1"/>
    </source>
</evidence>
<sequence length="204" mass="20309">MTDPQQPWPVPPPATPGSPAAPPAPPMNPYTAPAPYAPPVQQPGSPVPPVPVYQAPPGAFAGPAAGYAAPYAPAATPPHGPALGRIALILSLVATVALTAVAAVLAWQIARGASASVSVSSFESGSLAFLTPVRDLVLWFEITGWTATAIGIWALVQGIVSIAKRRGRGAGIAAVIIAGIGPVVFVGVAYLAVLLGAVVGLGAR</sequence>
<keyword evidence="4" id="KW-1185">Reference proteome</keyword>
<evidence type="ECO:0000313" key="4">
    <source>
        <dbReference type="Proteomes" id="UP001500731"/>
    </source>
</evidence>
<feature type="region of interest" description="Disordered" evidence="1">
    <location>
        <begin position="1"/>
        <end position="49"/>
    </location>
</feature>